<dbReference type="VEuPathDB" id="FungiDB:H310_08697"/>
<feature type="compositionally biased region" description="Polar residues" evidence="1">
    <location>
        <begin position="357"/>
        <end position="372"/>
    </location>
</feature>
<feature type="compositionally biased region" description="Polar residues" evidence="1">
    <location>
        <begin position="688"/>
        <end position="709"/>
    </location>
</feature>
<dbReference type="GeneID" id="20085747"/>
<accession>A0A024TX63</accession>
<feature type="region of interest" description="Disordered" evidence="1">
    <location>
        <begin position="1"/>
        <end position="305"/>
    </location>
</feature>
<organism evidence="2">
    <name type="scientific">Aphanomyces invadans</name>
    <dbReference type="NCBI Taxonomy" id="157072"/>
    <lineage>
        <taxon>Eukaryota</taxon>
        <taxon>Sar</taxon>
        <taxon>Stramenopiles</taxon>
        <taxon>Oomycota</taxon>
        <taxon>Saprolegniomycetes</taxon>
        <taxon>Saprolegniales</taxon>
        <taxon>Verrucalvaceae</taxon>
        <taxon>Aphanomyces</taxon>
    </lineage>
</organism>
<feature type="compositionally biased region" description="Polar residues" evidence="1">
    <location>
        <begin position="510"/>
        <end position="524"/>
    </location>
</feature>
<evidence type="ECO:0000256" key="1">
    <source>
        <dbReference type="SAM" id="MobiDB-lite"/>
    </source>
</evidence>
<evidence type="ECO:0000313" key="2">
    <source>
        <dbReference type="EMBL" id="ETV98574.1"/>
    </source>
</evidence>
<sequence length="923" mass="95903">MTKDEASAGGRAQGKKRKNRNKNAIYVPPGRQGKVSVEDKAESGSAGPAGKKVKRVESVPCPAAPLKPALTTRGSVVTRAAASVTPLPSAVVPTPQLDVATSSAGKKKTKKKKRKKAGTSGDESPALQSTPGNSKLTESPMKVARRLNAAAVGTTTLQRSSTSQATHKTTKPPPPSDEALLPPQAVARKIAVLSTLPTANEGSPNQETTAPLKPVFESPPNGPIESTRSTPGVNPSLRSGVSKSSLAKKRKKANRLAARAVQQGQADLPGMTATSHETSPVPATATSSREPPRPTVTIPALASGRSCAIPVQASASHSSDSELSTKRAMSSFASPIDIMSTSQPLHRLEKAQEGTAPAQSSKISSPVDSTSPDDAIAQTEGGACKATTSPSAPLAASLPKAAVWNEHISGSAVASVVFTVVNSATTTPALPNSVPEPTCGVPTAAAPILEATAIQATMESPVALRADKVMLSPNSEAAPPMSAPARAQVLASHTTESPPGLPTLTDESIVASNTIPSLHSTPTAKSPPAVKSTRTEEPPPAPARRPMPRTHARNQPHSGANTTPSRPAEAHAARQLPLASPRQRPTEERMRELEVQLSAVVTPHEESPPVTPLNESIRLNELASHSILVAPLLRTRRTATTPSASPRSDPRSVEAPSIASSPRAQRTPRSTTDPTQQDHSSCPPVGATPSSIALSRTTPTFSSQDTTATPFRIGGPKAASAAASLFSEPPRMLPNHVPSITPTTSAWTVTSFGTTPSMAANASTHVACPPLSTWFLSSGQANFIRQSYDHAKAKAARASTARAPDLSADEKAFYAKLASSHWRSWYTAASVAPDSVLDPPIPHVPTKVQAKVDSVNATLPSSHGVDPGGRSSSSTPTSFDQMMQAVAHEKAASSSFEHQMIQVLQGKTLTGQSFEEAYRDVLS</sequence>
<feature type="region of interest" description="Disordered" evidence="1">
    <location>
        <begin position="349"/>
        <end position="390"/>
    </location>
</feature>
<protein>
    <submittedName>
        <fullName evidence="2">Uncharacterized protein</fullName>
    </submittedName>
</protein>
<feature type="region of interest" description="Disordered" evidence="1">
    <location>
        <begin position="633"/>
        <end position="714"/>
    </location>
</feature>
<dbReference type="EMBL" id="KI913969">
    <property type="protein sequence ID" value="ETV98574.1"/>
    <property type="molecule type" value="Genomic_DNA"/>
</dbReference>
<feature type="compositionally biased region" description="Low complexity" evidence="1">
    <location>
        <begin position="868"/>
        <end position="877"/>
    </location>
</feature>
<feature type="compositionally biased region" description="Polar residues" evidence="1">
    <location>
        <begin position="224"/>
        <end position="241"/>
    </location>
</feature>
<reference evidence="2" key="1">
    <citation type="submission" date="2013-12" db="EMBL/GenBank/DDBJ databases">
        <title>The Genome Sequence of Aphanomyces invadans NJM9701.</title>
        <authorList>
            <consortium name="The Broad Institute Genomics Platform"/>
            <person name="Russ C."/>
            <person name="Tyler B."/>
            <person name="van West P."/>
            <person name="Dieguez-Uribeondo J."/>
            <person name="Young S.K."/>
            <person name="Zeng Q."/>
            <person name="Gargeya S."/>
            <person name="Fitzgerald M."/>
            <person name="Abouelleil A."/>
            <person name="Alvarado L."/>
            <person name="Chapman S.B."/>
            <person name="Gainer-Dewar J."/>
            <person name="Goldberg J."/>
            <person name="Griggs A."/>
            <person name="Gujja S."/>
            <person name="Hansen M."/>
            <person name="Howarth C."/>
            <person name="Imamovic A."/>
            <person name="Ireland A."/>
            <person name="Larimer J."/>
            <person name="McCowan C."/>
            <person name="Murphy C."/>
            <person name="Pearson M."/>
            <person name="Poon T.W."/>
            <person name="Priest M."/>
            <person name="Roberts A."/>
            <person name="Saif S."/>
            <person name="Shea T."/>
            <person name="Sykes S."/>
            <person name="Wortman J."/>
            <person name="Nusbaum C."/>
            <person name="Birren B."/>
        </authorList>
    </citation>
    <scope>NUCLEOTIDE SEQUENCE [LARGE SCALE GENOMIC DNA]</scope>
    <source>
        <strain evidence="2">NJM9701</strain>
    </source>
</reference>
<feature type="compositionally biased region" description="Low complexity" evidence="1">
    <location>
        <begin position="633"/>
        <end position="647"/>
    </location>
</feature>
<feature type="compositionally biased region" description="Polar residues" evidence="1">
    <location>
        <begin position="126"/>
        <end position="137"/>
    </location>
</feature>
<feature type="compositionally biased region" description="Polar residues" evidence="1">
    <location>
        <begin position="658"/>
        <end position="680"/>
    </location>
</feature>
<feature type="compositionally biased region" description="Polar residues" evidence="1">
    <location>
        <begin position="195"/>
        <end position="209"/>
    </location>
</feature>
<feature type="compositionally biased region" description="Polar residues" evidence="1">
    <location>
        <begin position="555"/>
        <end position="565"/>
    </location>
</feature>
<name>A0A024TX63_9STRA</name>
<dbReference type="AlphaFoldDB" id="A0A024TX63"/>
<dbReference type="OrthoDB" id="79932at2759"/>
<dbReference type="eggNOG" id="ENOG502S52V">
    <property type="taxonomic scope" value="Eukaryota"/>
</dbReference>
<gene>
    <name evidence="2" type="ORF">H310_08697</name>
</gene>
<feature type="compositionally biased region" description="Polar residues" evidence="1">
    <location>
        <begin position="153"/>
        <end position="167"/>
    </location>
</feature>
<feature type="region of interest" description="Disordered" evidence="1">
    <location>
        <begin position="857"/>
        <end position="877"/>
    </location>
</feature>
<feature type="region of interest" description="Disordered" evidence="1">
    <location>
        <begin position="474"/>
        <end position="591"/>
    </location>
</feature>
<dbReference type="RefSeq" id="XP_008872771.1">
    <property type="nucleotide sequence ID" value="XM_008874549.1"/>
</dbReference>
<proteinExistence type="predicted"/>
<feature type="compositionally biased region" description="Basic residues" evidence="1">
    <location>
        <begin position="105"/>
        <end position="117"/>
    </location>
</feature>